<evidence type="ECO:0000256" key="4">
    <source>
        <dbReference type="ARBA" id="ARBA00022490"/>
    </source>
</evidence>
<dbReference type="EC" id="6.1.1.9" evidence="3 11"/>
<evidence type="ECO:0000256" key="8">
    <source>
        <dbReference type="ARBA" id="ARBA00022917"/>
    </source>
</evidence>
<dbReference type="PANTHER" id="PTHR11946">
    <property type="entry name" value="VALYL-TRNA SYNTHETASES"/>
    <property type="match status" value="1"/>
</dbReference>
<dbReference type="InterPro" id="IPR009080">
    <property type="entry name" value="tRNAsynth_Ia_anticodon-bd"/>
</dbReference>
<dbReference type="CDD" id="cd00817">
    <property type="entry name" value="ValRS_core"/>
    <property type="match status" value="1"/>
</dbReference>
<evidence type="ECO:0000259" key="13">
    <source>
        <dbReference type="Pfam" id="PF00133"/>
    </source>
</evidence>
<evidence type="ECO:0000256" key="9">
    <source>
        <dbReference type="ARBA" id="ARBA00023146"/>
    </source>
</evidence>
<dbReference type="InterPro" id="IPR013155">
    <property type="entry name" value="M/V/L/I-tRNA-synth_anticd-bd"/>
</dbReference>
<dbReference type="InterPro" id="IPR002300">
    <property type="entry name" value="aa-tRNA-synth_Ia"/>
</dbReference>
<keyword evidence="7 12" id="KW-0067">ATP-binding</keyword>
<gene>
    <name evidence="15" type="ORF">A2131_00760</name>
</gene>
<evidence type="ECO:0000256" key="6">
    <source>
        <dbReference type="ARBA" id="ARBA00022741"/>
    </source>
</evidence>
<proteinExistence type="inferred from homology"/>
<dbReference type="AlphaFoldDB" id="A0A1G2K2P8"/>
<dbReference type="SUPFAM" id="SSF52374">
    <property type="entry name" value="Nucleotidylyl transferase"/>
    <property type="match status" value="1"/>
</dbReference>
<dbReference type="GO" id="GO:0006438">
    <property type="term" value="P:valyl-tRNA aminoacylation"/>
    <property type="evidence" value="ECO:0007669"/>
    <property type="project" value="UniProtKB-UniRule"/>
</dbReference>
<keyword evidence="4" id="KW-0963">Cytoplasm</keyword>
<evidence type="ECO:0000313" key="15">
    <source>
        <dbReference type="EMBL" id="OGZ93665.1"/>
    </source>
</evidence>
<dbReference type="Proteomes" id="UP000177392">
    <property type="component" value="Unassembled WGS sequence"/>
</dbReference>
<dbReference type="EMBL" id="MHQB01000033">
    <property type="protein sequence ID" value="OGZ93665.1"/>
    <property type="molecule type" value="Genomic_DNA"/>
</dbReference>
<sequence length="748" mass="86362">MENVIPPHYNPKETEGDIYRMWEESGFFDPDKLPQKNGKPFSIILPPPNVTGTLHMGHALMLTIEDIMIRFERMRGKKTLWLPGTDHAAIATQSKVESIIYKEEKKTRHDLGREEFLKRVEAFAQRSHDTIVEQMKKMGASVDWSREAYTLDEKRNLAVRTAFKRMYDAGLIYKGKRIVNWDPKLQTTVSDDEVEWIEEKTPFYYLKYGPFTIATARPETKFGDKYVVLHPDDPRYKKYSHGEKLDVEWINGKVTATVIKDPVIDMEFGTGAMTITPWHDMTDFDIAKRHTLDFEQIIDENGKLLPIAGEFTGVHIKKARPLIVGKLKEKDLVEKIDEAYAHRIATNSRGGGVIEPQIKEQWFVAVEKEFEMENSKIEGIRTGDTVTLKKLMRHVVESKQIKIIPEHFEKIYYHWIDNLRDWCISRQIWYGHRIPVWYCTANEKIKVRNEKCDEPIVSIEDVTECPHCGGGVLQDPDTLDTWFSSGLWTFSTLGWPEETNDLKTYHPTDVLETGYDILFFWVARMILMSTYLLGEVPFRTVYLHGLIRDAEKKKMSKSKGNIVDPLDLGEKYGTDALRFGLIFGTAPGTDIPLSEDKIRGMKHFANKLWNIARFVLTNIDSIDFEKTYKDLSAKTDADKNIIKKLNAAVLETSNNLERYNIHEAAQSIYSFVWHEFADNYIEASKPQLANPELSENTKEILGVTLATIIKLLHPFVPFITEKIWSLLPEHPKNLLMIEPWPSSSDDHT</sequence>
<comment type="caution">
    <text evidence="15">The sequence shown here is derived from an EMBL/GenBank/DDBJ whole genome shotgun (WGS) entry which is preliminary data.</text>
</comment>
<reference evidence="15 16" key="1">
    <citation type="journal article" date="2016" name="Nat. Commun.">
        <title>Thousands of microbial genomes shed light on interconnected biogeochemical processes in an aquifer system.</title>
        <authorList>
            <person name="Anantharaman K."/>
            <person name="Brown C.T."/>
            <person name="Hug L.A."/>
            <person name="Sharon I."/>
            <person name="Castelle C.J."/>
            <person name="Probst A.J."/>
            <person name="Thomas B.C."/>
            <person name="Singh A."/>
            <person name="Wilkins M.J."/>
            <person name="Karaoz U."/>
            <person name="Brodie E.L."/>
            <person name="Williams K.H."/>
            <person name="Hubbard S.S."/>
            <person name="Banfield J.F."/>
        </authorList>
    </citation>
    <scope>NUCLEOTIDE SEQUENCE [LARGE SCALE GENOMIC DNA]</scope>
</reference>
<dbReference type="InterPro" id="IPR009008">
    <property type="entry name" value="Val/Leu/Ile-tRNA-synth_edit"/>
</dbReference>
<dbReference type="PRINTS" id="PR00986">
    <property type="entry name" value="TRNASYNTHVAL"/>
</dbReference>
<evidence type="ECO:0000256" key="5">
    <source>
        <dbReference type="ARBA" id="ARBA00022598"/>
    </source>
</evidence>
<evidence type="ECO:0000256" key="3">
    <source>
        <dbReference type="ARBA" id="ARBA00013169"/>
    </source>
</evidence>
<accession>A0A1G2K2P8</accession>
<protein>
    <recommendedName>
        <fullName evidence="3 11">Valine--tRNA ligase</fullName>
        <ecNumber evidence="3 11">6.1.1.9</ecNumber>
    </recommendedName>
</protein>
<dbReference type="Pfam" id="PF00133">
    <property type="entry name" value="tRNA-synt_1"/>
    <property type="match status" value="1"/>
</dbReference>
<dbReference type="InterPro" id="IPR033705">
    <property type="entry name" value="Anticodon_Ia_Val"/>
</dbReference>
<organism evidence="15 16">
    <name type="scientific">Candidatus Sungbacteria bacterium GWC2_49_10</name>
    <dbReference type="NCBI Taxonomy" id="1802263"/>
    <lineage>
        <taxon>Bacteria</taxon>
        <taxon>Candidatus Sungiibacteriota</taxon>
    </lineage>
</organism>
<comment type="similarity">
    <text evidence="12">Belongs to the class-I aminoacyl-tRNA synthetase family.</text>
</comment>
<dbReference type="InterPro" id="IPR014729">
    <property type="entry name" value="Rossmann-like_a/b/a_fold"/>
</dbReference>
<dbReference type="PROSITE" id="PS00178">
    <property type="entry name" value="AA_TRNA_LIGASE_I"/>
    <property type="match status" value="1"/>
</dbReference>
<evidence type="ECO:0000256" key="12">
    <source>
        <dbReference type="RuleBase" id="RU363035"/>
    </source>
</evidence>
<feature type="domain" description="Aminoacyl-tRNA synthetase class Ia" evidence="13">
    <location>
        <begin position="18"/>
        <end position="593"/>
    </location>
</feature>
<keyword evidence="5 12" id="KW-0436">Ligase</keyword>
<dbReference type="CDD" id="cd07962">
    <property type="entry name" value="Anticodon_Ia_Val"/>
    <property type="match status" value="1"/>
</dbReference>
<evidence type="ECO:0000256" key="1">
    <source>
        <dbReference type="ARBA" id="ARBA00004496"/>
    </source>
</evidence>
<dbReference type="GO" id="GO:0002161">
    <property type="term" value="F:aminoacyl-tRNA deacylase activity"/>
    <property type="evidence" value="ECO:0007669"/>
    <property type="project" value="InterPro"/>
</dbReference>
<dbReference type="NCBIfam" id="TIGR00422">
    <property type="entry name" value="valS"/>
    <property type="match status" value="1"/>
</dbReference>
<dbReference type="SUPFAM" id="SSF47323">
    <property type="entry name" value="Anticodon-binding domain of a subclass of class I aminoacyl-tRNA synthetases"/>
    <property type="match status" value="1"/>
</dbReference>
<evidence type="ECO:0000256" key="7">
    <source>
        <dbReference type="ARBA" id="ARBA00022840"/>
    </source>
</evidence>
<dbReference type="PANTHER" id="PTHR11946:SF93">
    <property type="entry name" value="VALINE--TRNA LIGASE, CHLOROPLASTIC_MITOCHONDRIAL 2"/>
    <property type="match status" value="1"/>
</dbReference>
<comment type="subcellular location">
    <subcellularLocation>
        <location evidence="1">Cytoplasm</location>
    </subcellularLocation>
</comment>
<comment type="subunit">
    <text evidence="2">Monomer.</text>
</comment>
<evidence type="ECO:0000256" key="2">
    <source>
        <dbReference type="ARBA" id="ARBA00011245"/>
    </source>
</evidence>
<evidence type="ECO:0000313" key="16">
    <source>
        <dbReference type="Proteomes" id="UP000177392"/>
    </source>
</evidence>
<name>A0A1G2K2P8_9BACT</name>
<feature type="domain" description="Methionyl/Valyl/Leucyl/Isoleucyl-tRNA synthetase anticodon-binding" evidence="14">
    <location>
        <begin position="638"/>
        <end position="744"/>
    </location>
</feature>
<dbReference type="FunFam" id="3.40.50.620:FF:000032">
    <property type="entry name" value="Valine--tRNA ligase"/>
    <property type="match status" value="1"/>
</dbReference>
<keyword evidence="6 12" id="KW-0547">Nucleotide-binding</keyword>
<dbReference type="NCBIfam" id="NF004349">
    <property type="entry name" value="PRK05729.1"/>
    <property type="match status" value="1"/>
</dbReference>
<dbReference type="GO" id="GO:0004832">
    <property type="term" value="F:valine-tRNA ligase activity"/>
    <property type="evidence" value="ECO:0007669"/>
    <property type="project" value="UniProtKB-UniRule"/>
</dbReference>
<keyword evidence="9 12" id="KW-0030">Aminoacyl-tRNA synthetase</keyword>
<dbReference type="GO" id="GO:0005524">
    <property type="term" value="F:ATP binding"/>
    <property type="evidence" value="ECO:0007669"/>
    <property type="project" value="UniProtKB-KW"/>
</dbReference>
<dbReference type="Gene3D" id="1.10.730.10">
    <property type="entry name" value="Isoleucyl-tRNA Synthetase, Domain 1"/>
    <property type="match status" value="1"/>
</dbReference>
<dbReference type="Gene3D" id="3.40.50.620">
    <property type="entry name" value="HUPs"/>
    <property type="match status" value="2"/>
</dbReference>
<dbReference type="GO" id="GO:0005829">
    <property type="term" value="C:cytosol"/>
    <property type="evidence" value="ECO:0007669"/>
    <property type="project" value="TreeGrafter"/>
</dbReference>
<dbReference type="InterPro" id="IPR002303">
    <property type="entry name" value="Valyl-tRNA_ligase"/>
</dbReference>
<dbReference type="Pfam" id="PF08264">
    <property type="entry name" value="Anticodon_1"/>
    <property type="match status" value="1"/>
</dbReference>
<dbReference type="SUPFAM" id="SSF50677">
    <property type="entry name" value="ValRS/IleRS/LeuRS editing domain"/>
    <property type="match status" value="1"/>
</dbReference>
<comment type="catalytic activity">
    <reaction evidence="10">
        <text>tRNA(Val) + L-valine + ATP = L-valyl-tRNA(Val) + AMP + diphosphate</text>
        <dbReference type="Rhea" id="RHEA:10704"/>
        <dbReference type="Rhea" id="RHEA-COMP:9672"/>
        <dbReference type="Rhea" id="RHEA-COMP:9708"/>
        <dbReference type="ChEBI" id="CHEBI:30616"/>
        <dbReference type="ChEBI" id="CHEBI:33019"/>
        <dbReference type="ChEBI" id="CHEBI:57762"/>
        <dbReference type="ChEBI" id="CHEBI:78442"/>
        <dbReference type="ChEBI" id="CHEBI:78537"/>
        <dbReference type="ChEBI" id="CHEBI:456215"/>
        <dbReference type="EC" id="6.1.1.9"/>
    </reaction>
</comment>
<evidence type="ECO:0000259" key="14">
    <source>
        <dbReference type="Pfam" id="PF08264"/>
    </source>
</evidence>
<evidence type="ECO:0000256" key="10">
    <source>
        <dbReference type="ARBA" id="ARBA00047552"/>
    </source>
</evidence>
<keyword evidence="8 12" id="KW-0648">Protein biosynthesis</keyword>
<evidence type="ECO:0000256" key="11">
    <source>
        <dbReference type="NCBIfam" id="TIGR00422"/>
    </source>
</evidence>
<dbReference type="InterPro" id="IPR001412">
    <property type="entry name" value="aa-tRNA-synth_I_CS"/>
</dbReference>
<dbReference type="Gene3D" id="3.90.740.10">
    <property type="entry name" value="Valyl/Leucyl/Isoleucyl-tRNA synthetase, editing domain"/>
    <property type="match status" value="1"/>
</dbReference>